<dbReference type="Proteomes" id="UP001297092">
    <property type="component" value="Unassembled WGS sequence"/>
</dbReference>
<evidence type="ECO:0008006" key="12">
    <source>
        <dbReference type="Google" id="ProtNLM"/>
    </source>
</evidence>
<evidence type="ECO:0000256" key="6">
    <source>
        <dbReference type="ARBA" id="ARBA00023065"/>
    </source>
</evidence>
<dbReference type="EMBL" id="JAHCTB010000001">
    <property type="protein sequence ID" value="MBT0606951.1"/>
    <property type="molecule type" value="Genomic_DNA"/>
</dbReference>
<dbReference type="PANTHER" id="PTHR33281">
    <property type="entry name" value="UPF0187 PROTEIN YNEE"/>
    <property type="match status" value="1"/>
</dbReference>
<name>A0ABS5S163_9FLAO</name>
<feature type="transmembrane region" description="Helical" evidence="9">
    <location>
        <begin position="265"/>
        <end position="285"/>
    </location>
</feature>
<protein>
    <recommendedName>
        <fullName evidence="12">Bestrophin, RFP-TM, chloride channel</fullName>
    </recommendedName>
</protein>
<evidence type="ECO:0000313" key="11">
    <source>
        <dbReference type="Proteomes" id="UP001297092"/>
    </source>
</evidence>
<feature type="transmembrane region" description="Helical" evidence="9">
    <location>
        <begin position="236"/>
        <end position="253"/>
    </location>
</feature>
<dbReference type="RefSeq" id="WP_214111818.1">
    <property type="nucleotide sequence ID" value="NZ_JAHCTB010000001.1"/>
</dbReference>
<keyword evidence="11" id="KW-1185">Reference proteome</keyword>
<comment type="subcellular location">
    <subcellularLocation>
        <location evidence="1">Cell membrane</location>
        <topology evidence="1">Multi-pass membrane protein</topology>
    </subcellularLocation>
</comment>
<evidence type="ECO:0000256" key="2">
    <source>
        <dbReference type="ARBA" id="ARBA00022448"/>
    </source>
</evidence>
<evidence type="ECO:0000256" key="4">
    <source>
        <dbReference type="ARBA" id="ARBA00022692"/>
    </source>
</evidence>
<evidence type="ECO:0000256" key="1">
    <source>
        <dbReference type="ARBA" id="ARBA00004651"/>
    </source>
</evidence>
<evidence type="ECO:0000256" key="5">
    <source>
        <dbReference type="ARBA" id="ARBA00022989"/>
    </source>
</evidence>
<keyword evidence="7 9" id="KW-0472">Membrane</keyword>
<comment type="similarity">
    <text evidence="8">Belongs to the anion channel-forming bestrophin (TC 1.A.46) family.</text>
</comment>
<dbReference type="Pfam" id="PF25539">
    <property type="entry name" value="Bestrophin_2"/>
    <property type="match status" value="1"/>
</dbReference>
<dbReference type="PANTHER" id="PTHR33281:SF19">
    <property type="entry name" value="VOLTAGE-DEPENDENT ANION CHANNEL-FORMING PROTEIN YNEE"/>
    <property type="match status" value="1"/>
</dbReference>
<comment type="caution">
    <text evidence="10">The sequence shown here is derived from an EMBL/GenBank/DDBJ whole genome shotgun (WGS) entry which is preliminary data.</text>
</comment>
<keyword evidence="3" id="KW-1003">Cell membrane</keyword>
<dbReference type="InterPro" id="IPR044669">
    <property type="entry name" value="YneE/VCCN1/2-like"/>
</dbReference>
<keyword evidence="5 9" id="KW-1133">Transmembrane helix</keyword>
<reference evidence="10 11" key="1">
    <citation type="submission" date="2021-05" db="EMBL/GenBank/DDBJ databases">
        <title>Aequorivita echinoideorum JCM 30378 genome.</title>
        <authorList>
            <person name="Zhang H."/>
            <person name="Li C."/>
        </authorList>
    </citation>
    <scope>NUCLEOTIDE SEQUENCE [LARGE SCALE GENOMIC DNA]</scope>
    <source>
        <strain evidence="10 11">JCM30378</strain>
    </source>
</reference>
<evidence type="ECO:0000313" key="10">
    <source>
        <dbReference type="EMBL" id="MBT0606951.1"/>
    </source>
</evidence>
<keyword evidence="4 9" id="KW-0812">Transmembrane</keyword>
<organism evidence="10 11">
    <name type="scientific">Aequorivita echinoideorum</name>
    <dbReference type="NCBI Taxonomy" id="1549647"/>
    <lineage>
        <taxon>Bacteria</taxon>
        <taxon>Pseudomonadati</taxon>
        <taxon>Bacteroidota</taxon>
        <taxon>Flavobacteriia</taxon>
        <taxon>Flavobacteriales</taxon>
        <taxon>Flavobacteriaceae</taxon>
        <taxon>Aequorivita</taxon>
    </lineage>
</organism>
<sequence>MYVRRQIRWTLIFRYTWLNIALFIAYSFLIFCVYNYLGWTFIDIPFEPLTVIGIAVSFYVGFKNSQSYERFWEGRKIWGNVVNYSRTWTIQVLSFVQTGNTEADKIFKKRMVYRHIAWMNALRIQLRQSRPWTLDHGYFMERMFNRHGERDIPFDMLSEFLDNEEYKDVTNRVNPATHLIKNQAADISQLRKTYNLDALQEQTMHGILEMFYNLQGMCERIKNTPFPRQYGDFSRIFTWVFVLLIPLGLLNIFEEHVYGDVAESFEISLLFLQMIPFTVLIMWIFTTMELVGDISEDPFEGRTNDVPITALCRTIEIDLRDMLDEDNLPPPVLAKDDILY</sequence>
<proteinExistence type="inferred from homology"/>
<evidence type="ECO:0000256" key="8">
    <source>
        <dbReference type="ARBA" id="ARBA00034708"/>
    </source>
</evidence>
<feature type="transmembrane region" description="Helical" evidence="9">
    <location>
        <begin position="12"/>
        <end position="36"/>
    </location>
</feature>
<keyword evidence="6" id="KW-0406">Ion transport</keyword>
<evidence type="ECO:0000256" key="3">
    <source>
        <dbReference type="ARBA" id="ARBA00022475"/>
    </source>
</evidence>
<evidence type="ECO:0000256" key="9">
    <source>
        <dbReference type="SAM" id="Phobius"/>
    </source>
</evidence>
<keyword evidence="2" id="KW-0813">Transport</keyword>
<evidence type="ECO:0000256" key="7">
    <source>
        <dbReference type="ARBA" id="ARBA00023136"/>
    </source>
</evidence>
<gene>
    <name evidence="10" type="ORF">KIV10_02035</name>
</gene>
<accession>A0ABS5S163</accession>